<feature type="region of interest" description="Disordered" evidence="1">
    <location>
        <begin position="1"/>
        <end position="23"/>
    </location>
</feature>
<dbReference type="AlphaFoldDB" id="A0A2P2KY30"/>
<organism evidence="2">
    <name type="scientific">Rhizophora mucronata</name>
    <name type="common">Asiatic mangrove</name>
    <dbReference type="NCBI Taxonomy" id="61149"/>
    <lineage>
        <taxon>Eukaryota</taxon>
        <taxon>Viridiplantae</taxon>
        <taxon>Streptophyta</taxon>
        <taxon>Embryophyta</taxon>
        <taxon>Tracheophyta</taxon>
        <taxon>Spermatophyta</taxon>
        <taxon>Magnoliopsida</taxon>
        <taxon>eudicotyledons</taxon>
        <taxon>Gunneridae</taxon>
        <taxon>Pentapetalae</taxon>
        <taxon>rosids</taxon>
        <taxon>fabids</taxon>
        <taxon>Malpighiales</taxon>
        <taxon>Rhizophoraceae</taxon>
        <taxon>Rhizophora</taxon>
    </lineage>
</organism>
<evidence type="ECO:0000256" key="1">
    <source>
        <dbReference type="SAM" id="MobiDB-lite"/>
    </source>
</evidence>
<reference evidence="2" key="1">
    <citation type="submission" date="2018-02" db="EMBL/GenBank/DDBJ databases">
        <title>Rhizophora mucronata_Transcriptome.</title>
        <authorList>
            <person name="Meera S.P."/>
            <person name="Sreeshan A."/>
            <person name="Augustine A."/>
        </authorList>
    </citation>
    <scope>NUCLEOTIDE SEQUENCE</scope>
    <source>
        <tissue evidence="2">Leaf</tissue>
    </source>
</reference>
<name>A0A2P2KY30_RHIMU</name>
<evidence type="ECO:0000313" key="2">
    <source>
        <dbReference type="EMBL" id="MBX10588.1"/>
    </source>
</evidence>
<accession>A0A2P2KY30</accession>
<protein>
    <submittedName>
        <fullName evidence="2">Uncharacterized protein</fullName>
    </submittedName>
</protein>
<sequence length="68" mass="7243">MASATGAMPETARLKSTANKEAPPTFIGKLRTASSFSATQSAIQSFLGFGPLNCEFEETLTGRRKFGK</sequence>
<proteinExistence type="predicted"/>
<dbReference type="EMBL" id="GGEC01030104">
    <property type="protein sequence ID" value="MBX10588.1"/>
    <property type="molecule type" value="Transcribed_RNA"/>
</dbReference>